<gene>
    <name evidence="2" type="ORF">Dsin_013462</name>
</gene>
<feature type="chain" id="PRO_5042123735" description="Secreted protein" evidence="1">
    <location>
        <begin position="18"/>
        <end position="84"/>
    </location>
</feature>
<comment type="caution">
    <text evidence="2">The sequence shown here is derived from an EMBL/GenBank/DDBJ whole genome shotgun (WGS) entry which is preliminary data.</text>
</comment>
<evidence type="ECO:0000256" key="1">
    <source>
        <dbReference type="SAM" id="SignalP"/>
    </source>
</evidence>
<dbReference type="AlphaFoldDB" id="A0AAE0AL66"/>
<evidence type="ECO:0008006" key="4">
    <source>
        <dbReference type="Google" id="ProtNLM"/>
    </source>
</evidence>
<keyword evidence="3" id="KW-1185">Reference proteome</keyword>
<keyword evidence="1" id="KW-0732">Signal</keyword>
<dbReference type="EMBL" id="JANJYJ010000004">
    <property type="protein sequence ID" value="KAK3219492.1"/>
    <property type="molecule type" value="Genomic_DNA"/>
</dbReference>
<dbReference type="Proteomes" id="UP001281410">
    <property type="component" value="Unassembled WGS sequence"/>
</dbReference>
<organism evidence="2 3">
    <name type="scientific">Dipteronia sinensis</name>
    <dbReference type="NCBI Taxonomy" id="43782"/>
    <lineage>
        <taxon>Eukaryota</taxon>
        <taxon>Viridiplantae</taxon>
        <taxon>Streptophyta</taxon>
        <taxon>Embryophyta</taxon>
        <taxon>Tracheophyta</taxon>
        <taxon>Spermatophyta</taxon>
        <taxon>Magnoliopsida</taxon>
        <taxon>eudicotyledons</taxon>
        <taxon>Gunneridae</taxon>
        <taxon>Pentapetalae</taxon>
        <taxon>rosids</taxon>
        <taxon>malvids</taxon>
        <taxon>Sapindales</taxon>
        <taxon>Sapindaceae</taxon>
        <taxon>Hippocastanoideae</taxon>
        <taxon>Acereae</taxon>
        <taxon>Dipteronia</taxon>
    </lineage>
</organism>
<proteinExistence type="predicted"/>
<sequence length="84" mass="9903">MCTPVLYLSLIIISIQTREYTHTHQHEERDETVFFYGTRRCKRSRQGSGNRSLQMPLHYPMYSKSDYEPCPNGSSISFCLNMTY</sequence>
<evidence type="ECO:0000313" key="2">
    <source>
        <dbReference type="EMBL" id="KAK3219492.1"/>
    </source>
</evidence>
<reference evidence="2" key="1">
    <citation type="journal article" date="2023" name="Plant J.">
        <title>Genome sequences and population genomics provide insights into the demographic history, inbreeding, and mutation load of two 'living fossil' tree species of Dipteronia.</title>
        <authorList>
            <person name="Feng Y."/>
            <person name="Comes H.P."/>
            <person name="Chen J."/>
            <person name="Zhu S."/>
            <person name="Lu R."/>
            <person name="Zhang X."/>
            <person name="Li P."/>
            <person name="Qiu J."/>
            <person name="Olsen K.M."/>
            <person name="Qiu Y."/>
        </authorList>
    </citation>
    <scope>NUCLEOTIDE SEQUENCE</scope>
    <source>
        <strain evidence="2">NBL</strain>
    </source>
</reference>
<evidence type="ECO:0000313" key="3">
    <source>
        <dbReference type="Proteomes" id="UP001281410"/>
    </source>
</evidence>
<feature type="signal peptide" evidence="1">
    <location>
        <begin position="1"/>
        <end position="17"/>
    </location>
</feature>
<protein>
    <recommendedName>
        <fullName evidence="4">Secreted protein</fullName>
    </recommendedName>
</protein>
<name>A0AAE0AL66_9ROSI</name>
<accession>A0AAE0AL66</accession>